<dbReference type="SMART" id="SM00474">
    <property type="entry name" value="35EXOc"/>
    <property type="match status" value="1"/>
</dbReference>
<dbReference type="SUPFAM" id="SSF53098">
    <property type="entry name" value="Ribonuclease H-like"/>
    <property type="match status" value="1"/>
</dbReference>
<dbReference type="InterPro" id="IPR036397">
    <property type="entry name" value="RNaseH_sf"/>
</dbReference>
<keyword evidence="3" id="KW-0378">Hydrolase</keyword>
<dbReference type="AlphaFoldDB" id="A0A9X2WUW6"/>
<dbReference type="GO" id="GO:0046872">
    <property type="term" value="F:metal ion binding"/>
    <property type="evidence" value="ECO:0007669"/>
    <property type="project" value="UniProtKB-KW"/>
</dbReference>
<dbReference type="PANTHER" id="PTHR13620">
    <property type="entry name" value="3-5 EXONUCLEASE"/>
    <property type="match status" value="1"/>
</dbReference>
<dbReference type="CDD" id="cd06141">
    <property type="entry name" value="WRN_exo"/>
    <property type="match status" value="1"/>
</dbReference>
<evidence type="ECO:0000313" key="9">
    <source>
        <dbReference type="EMBL" id="MCT7945915.1"/>
    </source>
</evidence>
<evidence type="ECO:0000256" key="4">
    <source>
        <dbReference type="ARBA" id="ARBA00022839"/>
    </source>
</evidence>
<keyword evidence="5" id="KW-0460">Magnesium</keyword>
<comment type="caution">
    <text evidence="9">The sequence shown here is derived from an EMBL/GenBank/DDBJ whole genome shotgun (WGS) entry which is preliminary data.</text>
</comment>
<dbReference type="Gene3D" id="3.30.420.10">
    <property type="entry name" value="Ribonuclease H-like superfamily/Ribonuclease H"/>
    <property type="match status" value="1"/>
</dbReference>
<dbReference type="InterPro" id="IPR051132">
    <property type="entry name" value="3-5_Exonuclease_domain"/>
</dbReference>
<dbReference type="GO" id="GO:0003676">
    <property type="term" value="F:nucleic acid binding"/>
    <property type="evidence" value="ECO:0007669"/>
    <property type="project" value="InterPro"/>
</dbReference>
<gene>
    <name evidence="9" type="ORF">NE536_11170</name>
</gene>
<dbReference type="PANTHER" id="PTHR13620:SF109">
    <property type="entry name" value="3'-5' EXONUCLEASE"/>
    <property type="match status" value="1"/>
</dbReference>
<dbReference type="InterPro" id="IPR012337">
    <property type="entry name" value="RNaseH-like_sf"/>
</dbReference>
<name>A0A9X2WUW6_9GAMM</name>
<sequence>MKLMKYCISPSKLAWLRKELGKDANGLIAAMDAAGTAYLDKLNASTEVLEGEPLEGEVAAETDTPTNAKTQTQTQTQTQRQAQRQLAYLWLQQRIALATRIDDADMAALAAFEFQQIHIEVVQPSEFDAVVARLLAEPVLGFDTETRASFERGVQHPLSLIQIATADACYLFQHAILGEQFTQLKTVLEDENILKVGVGLRSDAQALKRQWGINVTSKLDLNWALAQLGAEKEMGTRQLVATLLGTRIDKPKKITLSNWQHVPLSGAQINYAAADALVALMCFNALITQLTPFYHASSATKAAPLIPLSLAAPLAKYFKDVE</sequence>
<evidence type="ECO:0000256" key="6">
    <source>
        <dbReference type="ARBA" id="ARBA00040531"/>
    </source>
</evidence>
<evidence type="ECO:0000256" key="5">
    <source>
        <dbReference type="ARBA" id="ARBA00022842"/>
    </source>
</evidence>
<keyword evidence="4 9" id="KW-0269">Exonuclease</keyword>
<protein>
    <recommendedName>
        <fullName evidence="6">3'-5' exonuclease</fullName>
    </recommendedName>
    <alternativeName>
        <fullName evidence="7">Werner Syndrome-like exonuclease</fullName>
    </alternativeName>
</protein>
<accession>A0A9X2WUW6</accession>
<organism evidence="9 10">
    <name type="scientific">Shewanella septentrionalis</name>
    <dbReference type="NCBI Taxonomy" id="2952223"/>
    <lineage>
        <taxon>Bacteria</taxon>
        <taxon>Pseudomonadati</taxon>
        <taxon>Pseudomonadota</taxon>
        <taxon>Gammaproteobacteria</taxon>
        <taxon>Alteromonadales</taxon>
        <taxon>Shewanellaceae</taxon>
        <taxon>Shewanella</taxon>
    </lineage>
</organism>
<evidence type="ECO:0000256" key="7">
    <source>
        <dbReference type="ARBA" id="ARBA00042761"/>
    </source>
</evidence>
<dbReference type="GO" id="GO:0006139">
    <property type="term" value="P:nucleobase-containing compound metabolic process"/>
    <property type="evidence" value="ECO:0007669"/>
    <property type="project" value="InterPro"/>
</dbReference>
<dbReference type="GO" id="GO:0008408">
    <property type="term" value="F:3'-5' exonuclease activity"/>
    <property type="evidence" value="ECO:0007669"/>
    <property type="project" value="InterPro"/>
</dbReference>
<dbReference type="InterPro" id="IPR002562">
    <property type="entry name" value="3'-5'_exonuclease_dom"/>
</dbReference>
<feature type="domain" description="3'-5' exonuclease" evidence="8">
    <location>
        <begin position="118"/>
        <end position="291"/>
    </location>
</feature>
<evidence type="ECO:0000259" key="8">
    <source>
        <dbReference type="SMART" id="SM00474"/>
    </source>
</evidence>
<evidence type="ECO:0000256" key="1">
    <source>
        <dbReference type="ARBA" id="ARBA00022722"/>
    </source>
</evidence>
<keyword evidence="1" id="KW-0540">Nuclease</keyword>
<dbReference type="Proteomes" id="UP001155604">
    <property type="component" value="Unassembled WGS sequence"/>
</dbReference>
<dbReference type="Pfam" id="PF01612">
    <property type="entry name" value="DNA_pol_A_exo1"/>
    <property type="match status" value="1"/>
</dbReference>
<proteinExistence type="predicted"/>
<reference evidence="9" key="1">
    <citation type="journal article" date="2023" name="Int. J. Syst. Evol. Microbiol.">
        <title>&lt;i&gt;Shewanella septentrionalis&lt;/i&gt; sp. nov. and &lt;i&gt;Shewanella holmiensis&lt;/i&gt; sp. nov., isolated from Baltic Sea water and sediments.</title>
        <authorList>
            <person name="Martin-Rodriguez A.J."/>
            <person name="Thorell K."/>
            <person name="Joffre E."/>
            <person name="Jensie-Markopoulos S."/>
            <person name="Moore E.R.B."/>
            <person name="Sjoling A."/>
        </authorList>
    </citation>
    <scope>NUCLEOTIDE SEQUENCE</scope>
    <source>
        <strain evidence="9">SP1W3</strain>
    </source>
</reference>
<dbReference type="RefSeq" id="WP_261272724.1">
    <property type="nucleotide sequence ID" value="NZ_JAMTCC010000016.1"/>
</dbReference>
<keyword evidence="10" id="KW-1185">Reference proteome</keyword>
<evidence type="ECO:0000256" key="3">
    <source>
        <dbReference type="ARBA" id="ARBA00022801"/>
    </source>
</evidence>
<keyword evidence="2" id="KW-0479">Metal-binding</keyword>
<dbReference type="EMBL" id="JAMTCC010000016">
    <property type="protein sequence ID" value="MCT7945915.1"/>
    <property type="molecule type" value="Genomic_DNA"/>
</dbReference>
<evidence type="ECO:0000313" key="10">
    <source>
        <dbReference type="Proteomes" id="UP001155604"/>
    </source>
</evidence>
<evidence type="ECO:0000256" key="2">
    <source>
        <dbReference type="ARBA" id="ARBA00022723"/>
    </source>
</evidence>